<organism evidence="1 2">
    <name type="scientific">Piscinibacter sakaiensis</name>
    <name type="common">Ideonella sakaiensis</name>
    <dbReference type="NCBI Taxonomy" id="1547922"/>
    <lineage>
        <taxon>Bacteria</taxon>
        <taxon>Pseudomonadati</taxon>
        <taxon>Pseudomonadota</taxon>
        <taxon>Betaproteobacteria</taxon>
        <taxon>Burkholderiales</taxon>
        <taxon>Sphaerotilaceae</taxon>
        <taxon>Piscinibacter</taxon>
    </lineage>
</organism>
<sequence>MPQFSAAEINAMRVILAGGSAAARLKLLSQVAVTPPNTATGAPALTGDANTDWTKLKVLPAGKRVAYLTLSVSNDVAKKGALTFEAEMADGVSSGDRLVKPGCWWLPWQSRHIVTLKIDALNGMLKDAANVDFPNPGLFFTAALSGCSVFVRGHVQHPSVYHAGIDGKLFDSGNVKGVFNKAAIKSGQLAGNSADFWRRAMGGMNTGPGGTTWSGQYKPNLAEVNLNHYVNDKATGTTVNAAALEKFIRKNKKLYGIDVLAVSPWGCVFGLREGTVWHFYLQQNVTIIYSKGGAPKQDAAVLRVTEFFPGVGQADPPALKNADFDAITRALA</sequence>
<dbReference type="EMBL" id="BBYR01000047">
    <property type="protein sequence ID" value="GAP37446.1"/>
    <property type="molecule type" value="Genomic_DNA"/>
</dbReference>
<name>A0A0K8P4B6_PISS1</name>
<dbReference type="RefSeq" id="WP_054021384.1">
    <property type="nucleotide sequence ID" value="NZ_BBYR01000047.1"/>
</dbReference>
<evidence type="ECO:0000313" key="2">
    <source>
        <dbReference type="Proteomes" id="UP000037660"/>
    </source>
</evidence>
<evidence type="ECO:0000313" key="1">
    <source>
        <dbReference type="EMBL" id="GAP37446.1"/>
    </source>
</evidence>
<dbReference type="OrthoDB" id="5494292at2"/>
<gene>
    <name evidence="1" type="ORF">ISF6_3301</name>
</gene>
<dbReference type="AlphaFoldDB" id="A0A0K8P4B6"/>
<keyword evidence="2" id="KW-1185">Reference proteome</keyword>
<dbReference type="Proteomes" id="UP000037660">
    <property type="component" value="Unassembled WGS sequence"/>
</dbReference>
<dbReference type="STRING" id="1547922.ISF6_3301"/>
<proteinExistence type="predicted"/>
<reference evidence="1 2" key="2">
    <citation type="journal article" date="2016" name="Science">
        <title>A bacterium that degrades and assimilates poly(ethylene terephthalate).</title>
        <authorList>
            <person name="Yoshida S."/>
            <person name="Hiraga K."/>
            <person name="Takehana T."/>
            <person name="Taniguchi I."/>
            <person name="Yamaji H."/>
            <person name="Maeda Y."/>
            <person name="Toyohara K."/>
            <person name="Miyamoto K."/>
            <person name="Kimura Y."/>
            <person name="Oda K."/>
        </authorList>
    </citation>
    <scope>NUCLEOTIDE SEQUENCE [LARGE SCALE GENOMIC DNA]</scope>
    <source>
        <strain evidence="2">NBRC 110686 / TISTR 2288 / 201-F6</strain>
    </source>
</reference>
<comment type="caution">
    <text evidence="1">The sequence shown here is derived from an EMBL/GenBank/DDBJ whole genome shotgun (WGS) entry which is preliminary data.</text>
</comment>
<protein>
    <submittedName>
        <fullName evidence="1">Uncharacterized protein</fullName>
    </submittedName>
</protein>
<reference evidence="2" key="1">
    <citation type="submission" date="2015-07" db="EMBL/GenBank/DDBJ databases">
        <title>Discovery of a poly(ethylene terephthalate assimilation.</title>
        <authorList>
            <person name="Yoshida S."/>
            <person name="Hiraga K."/>
            <person name="Takehana T."/>
            <person name="Taniguchi I."/>
            <person name="Yamaji H."/>
            <person name="Maeda Y."/>
            <person name="Toyohara K."/>
            <person name="Miyamoto K."/>
            <person name="Kimura Y."/>
            <person name="Oda K."/>
        </authorList>
    </citation>
    <scope>NUCLEOTIDE SEQUENCE [LARGE SCALE GENOMIC DNA]</scope>
    <source>
        <strain evidence="2">NBRC 110686 / TISTR 2288 / 201-F6</strain>
    </source>
</reference>
<accession>A0A0K8P4B6</accession>